<protein>
    <submittedName>
        <fullName evidence="1">Uncharacterized protein</fullName>
    </submittedName>
</protein>
<reference evidence="1 2" key="1">
    <citation type="journal article" date="2016" name="Mol. Biol. Evol.">
        <title>Comparative Genomics of Early-Diverging Mushroom-Forming Fungi Provides Insights into the Origins of Lignocellulose Decay Capabilities.</title>
        <authorList>
            <person name="Nagy L.G."/>
            <person name="Riley R."/>
            <person name="Tritt A."/>
            <person name="Adam C."/>
            <person name="Daum C."/>
            <person name="Floudas D."/>
            <person name="Sun H."/>
            <person name="Yadav J.S."/>
            <person name="Pangilinan J."/>
            <person name="Larsson K.H."/>
            <person name="Matsuura K."/>
            <person name="Barry K."/>
            <person name="Labutti K."/>
            <person name="Kuo R."/>
            <person name="Ohm R.A."/>
            <person name="Bhattacharya S.S."/>
            <person name="Shirouzu T."/>
            <person name="Yoshinaga Y."/>
            <person name="Martin F.M."/>
            <person name="Grigoriev I.V."/>
            <person name="Hibbett D.S."/>
        </authorList>
    </citation>
    <scope>NUCLEOTIDE SEQUENCE [LARGE SCALE GENOMIC DNA]</scope>
    <source>
        <strain evidence="1 2">93-53</strain>
    </source>
</reference>
<evidence type="ECO:0000313" key="1">
    <source>
        <dbReference type="EMBL" id="KZT04591.1"/>
    </source>
</evidence>
<sequence>MMPPSLKRTAGTLARLARDDEVRTVPFSLSASRSRLHATPRRTEPTPSGLVRSLDAPVLELMHRMSDFEPYQLTSSACFCQNPSIIYIEHSFSCSTPRRHECAGSFKISSAGTSSAAALSITTFAHLKRAAALAVCQRTITRSEFDLLRIRYDGQLCETHFVGTCTCSLA</sequence>
<dbReference type="EMBL" id="KV427635">
    <property type="protein sequence ID" value="KZT04591.1"/>
    <property type="molecule type" value="Genomic_DNA"/>
</dbReference>
<proteinExistence type="predicted"/>
<evidence type="ECO:0000313" key="2">
    <source>
        <dbReference type="Proteomes" id="UP000076871"/>
    </source>
</evidence>
<accession>A0A165DCY5</accession>
<dbReference type="Proteomes" id="UP000076871">
    <property type="component" value="Unassembled WGS sequence"/>
</dbReference>
<name>A0A165DCY5_9APHY</name>
<gene>
    <name evidence="1" type="ORF">LAESUDRAFT_287510</name>
</gene>
<dbReference type="AlphaFoldDB" id="A0A165DCY5"/>
<organism evidence="1 2">
    <name type="scientific">Laetiporus sulphureus 93-53</name>
    <dbReference type="NCBI Taxonomy" id="1314785"/>
    <lineage>
        <taxon>Eukaryota</taxon>
        <taxon>Fungi</taxon>
        <taxon>Dikarya</taxon>
        <taxon>Basidiomycota</taxon>
        <taxon>Agaricomycotina</taxon>
        <taxon>Agaricomycetes</taxon>
        <taxon>Polyporales</taxon>
        <taxon>Laetiporus</taxon>
    </lineage>
</organism>
<keyword evidence="2" id="KW-1185">Reference proteome</keyword>
<dbReference type="GeneID" id="63818877"/>
<dbReference type="RefSeq" id="XP_040762331.1">
    <property type="nucleotide sequence ID" value="XM_040901846.1"/>
</dbReference>
<dbReference type="InParanoid" id="A0A165DCY5"/>